<name>A0A7J6PKP4_PEROL</name>
<comment type="caution">
    <text evidence="1">The sequence shown here is derived from an EMBL/GenBank/DDBJ whole genome shotgun (WGS) entry which is preliminary data.</text>
</comment>
<evidence type="ECO:0000313" key="2">
    <source>
        <dbReference type="Proteomes" id="UP000574390"/>
    </source>
</evidence>
<evidence type="ECO:0000313" key="1">
    <source>
        <dbReference type="EMBL" id="KAF4696703.1"/>
    </source>
</evidence>
<dbReference type="EMBL" id="JABANM010035685">
    <property type="protein sequence ID" value="KAF4696703.1"/>
    <property type="molecule type" value="Genomic_DNA"/>
</dbReference>
<accession>A0A7J6PKP4</accession>
<reference evidence="1 2" key="1">
    <citation type="submission" date="2020-04" db="EMBL/GenBank/DDBJ databases">
        <title>Perkinsus olseni comparative genomics.</title>
        <authorList>
            <person name="Bogema D.R."/>
        </authorList>
    </citation>
    <scope>NUCLEOTIDE SEQUENCE [LARGE SCALE GENOMIC DNA]</scope>
    <source>
        <strain evidence="1">ATCC PRA-205</strain>
    </source>
</reference>
<organism evidence="1 2">
    <name type="scientific">Perkinsus olseni</name>
    <name type="common">Perkinsus atlanticus</name>
    <dbReference type="NCBI Taxonomy" id="32597"/>
    <lineage>
        <taxon>Eukaryota</taxon>
        <taxon>Sar</taxon>
        <taxon>Alveolata</taxon>
        <taxon>Perkinsozoa</taxon>
        <taxon>Perkinsea</taxon>
        <taxon>Perkinsida</taxon>
        <taxon>Perkinsidae</taxon>
        <taxon>Perkinsus</taxon>
    </lineage>
</organism>
<gene>
    <name evidence="1" type="ORF">FOZ62_019178</name>
</gene>
<dbReference type="AlphaFoldDB" id="A0A7J6PKP4"/>
<dbReference type="Proteomes" id="UP000574390">
    <property type="component" value="Unassembled WGS sequence"/>
</dbReference>
<proteinExistence type="predicted"/>
<feature type="non-terminal residue" evidence="1">
    <location>
        <position position="197"/>
    </location>
</feature>
<protein>
    <recommendedName>
        <fullName evidence="3">Retrotransposon gag domain-containing protein</fullName>
    </recommendedName>
</protein>
<sequence length="197" mass="23610">DTRSGTTWIGEMEKTTEGHSEVVQYLWLKHHTDSDVWDKVTDRDGPPHRCYRSYAHHLERICKRFRRLYDTDEHLQRANKAFQLCTQGKDSVHRYVKKLERLSTELYHLGAPPLEYMLKWKLYTGLVDKELRSKLDEYVSDPKVSYQCFRDKVLTKHRRMYQIAKMMDEDYITGSGYESGGRRRFRSFSQEKKGSRF</sequence>
<feature type="non-terminal residue" evidence="1">
    <location>
        <position position="1"/>
    </location>
</feature>
<evidence type="ECO:0008006" key="3">
    <source>
        <dbReference type="Google" id="ProtNLM"/>
    </source>
</evidence>